<name>A0A1M7K443_9GAMM</name>
<dbReference type="Proteomes" id="UP000321726">
    <property type="component" value="Unassembled WGS sequence"/>
</dbReference>
<dbReference type="InterPro" id="IPR018060">
    <property type="entry name" value="HTH_AraC"/>
</dbReference>
<proteinExistence type="predicted"/>
<dbReference type="Pfam" id="PF12833">
    <property type="entry name" value="HTH_18"/>
    <property type="match status" value="1"/>
</dbReference>
<dbReference type="GO" id="GO:0003700">
    <property type="term" value="F:DNA-binding transcription factor activity"/>
    <property type="evidence" value="ECO:0007669"/>
    <property type="project" value="InterPro"/>
</dbReference>
<keyword evidence="2 6" id="KW-0238">DNA-binding</keyword>
<dbReference type="InterPro" id="IPR053142">
    <property type="entry name" value="PchR_regulatory_protein"/>
</dbReference>
<gene>
    <name evidence="5" type="ORF">HCU01_29930</name>
    <name evidence="6" type="ORF">SAMN05660971_03317</name>
</gene>
<keyword evidence="1" id="KW-0805">Transcription regulation</keyword>
<dbReference type="STRING" id="44933.SAMN05660971_03317"/>
<dbReference type="Proteomes" id="UP000184123">
    <property type="component" value="Unassembled WGS sequence"/>
</dbReference>
<reference evidence="6 7" key="1">
    <citation type="submission" date="2016-11" db="EMBL/GenBank/DDBJ databases">
        <authorList>
            <person name="Jaros S."/>
            <person name="Januszkiewicz K."/>
            <person name="Wedrychowicz H."/>
        </authorList>
    </citation>
    <scope>NUCLEOTIDE SEQUENCE [LARGE SCALE GENOMIC DNA]</scope>
    <source>
        <strain evidence="6 7">DSM 4740</strain>
    </source>
</reference>
<dbReference type="RefSeq" id="WP_073436340.1">
    <property type="nucleotide sequence ID" value="NZ_BJXU01000121.1"/>
</dbReference>
<evidence type="ECO:0000313" key="5">
    <source>
        <dbReference type="EMBL" id="GEN25044.1"/>
    </source>
</evidence>
<evidence type="ECO:0000313" key="6">
    <source>
        <dbReference type="EMBL" id="SHM59577.1"/>
    </source>
</evidence>
<dbReference type="InterPro" id="IPR009057">
    <property type="entry name" value="Homeodomain-like_sf"/>
</dbReference>
<dbReference type="PANTHER" id="PTHR47893">
    <property type="entry name" value="REGULATORY PROTEIN PCHR"/>
    <property type="match status" value="1"/>
</dbReference>
<protein>
    <submittedName>
        <fullName evidence="5">AraC family transcriptional regulator</fullName>
    </submittedName>
    <submittedName>
        <fullName evidence="6">AraC-type DNA-binding protein</fullName>
    </submittedName>
</protein>
<evidence type="ECO:0000313" key="7">
    <source>
        <dbReference type="Proteomes" id="UP000184123"/>
    </source>
</evidence>
<evidence type="ECO:0000259" key="4">
    <source>
        <dbReference type="PROSITE" id="PS01124"/>
    </source>
</evidence>
<dbReference type="Gene3D" id="1.10.10.60">
    <property type="entry name" value="Homeodomain-like"/>
    <property type="match status" value="1"/>
</dbReference>
<dbReference type="InterPro" id="IPR018062">
    <property type="entry name" value="HTH_AraC-typ_CS"/>
</dbReference>
<organism evidence="6 7">
    <name type="scientific">Halomonas cupida</name>
    <dbReference type="NCBI Taxonomy" id="44933"/>
    <lineage>
        <taxon>Bacteria</taxon>
        <taxon>Pseudomonadati</taxon>
        <taxon>Pseudomonadota</taxon>
        <taxon>Gammaproteobacteria</taxon>
        <taxon>Oceanospirillales</taxon>
        <taxon>Halomonadaceae</taxon>
        <taxon>Halomonas</taxon>
    </lineage>
</organism>
<dbReference type="PROSITE" id="PS00041">
    <property type="entry name" value="HTH_ARAC_FAMILY_1"/>
    <property type="match status" value="1"/>
</dbReference>
<evidence type="ECO:0000256" key="3">
    <source>
        <dbReference type="ARBA" id="ARBA00023163"/>
    </source>
</evidence>
<keyword evidence="3" id="KW-0804">Transcription</keyword>
<dbReference type="EMBL" id="BJXU01000121">
    <property type="protein sequence ID" value="GEN25044.1"/>
    <property type="molecule type" value="Genomic_DNA"/>
</dbReference>
<dbReference type="SUPFAM" id="SSF46689">
    <property type="entry name" value="Homeodomain-like"/>
    <property type="match status" value="1"/>
</dbReference>
<dbReference type="GO" id="GO:0043565">
    <property type="term" value="F:sequence-specific DNA binding"/>
    <property type="evidence" value="ECO:0007669"/>
    <property type="project" value="InterPro"/>
</dbReference>
<keyword evidence="8" id="KW-1185">Reference proteome</keyword>
<feature type="domain" description="HTH araC/xylS-type" evidence="4">
    <location>
        <begin position="227"/>
        <end position="325"/>
    </location>
</feature>
<dbReference type="PROSITE" id="PS01124">
    <property type="entry name" value="HTH_ARAC_FAMILY_2"/>
    <property type="match status" value="1"/>
</dbReference>
<reference evidence="5 8" key="2">
    <citation type="submission" date="2019-07" db="EMBL/GenBank/DDBJ databases">
        <title>Whole genome shotgun sequence of Halomonas cupida NBRC 102219.</title>
        <authorList>
            <person name="Hosoyama A."/>
            <person name="Uohara A."/>
            <person name="Ohji S."/>
            <person name="Ichikawa N."/>
        </authorList>
    </citation>
    <scope>NUCLEOTIDE SEQUENCE [LARGE SCALE GENOMIC DNA]</scope>
    <source>
        <strain evidence="5 8">NBRC 102219</strain>
    </source>
</reference>
<evidence type="ECO:0000256" key="1">
    <source>
        <dbReference type="ARBA" id="ARBA00023015"/>
    </source>
</evidence>
<dbReference type="PANTHER" id="PTHR47893:SF1">
    <property type="entry name" value="REGULATORY PROTEIN PCHR"/>
    <property type="match status" value="1"/>
</dbReference>
<evidence type="ECO:0000256" key="2">
    <source>
        <dbReference type="ARBA" id="ARBA00023125"/>
    </source>
</evidence>
<sequence>MGVFNNSPLVGLGDIRSLASVLTLDHRCSTTMKPLGQAPLLGHMYQHEVQPGLFLRINRIRDRVGLHSEAMLSPGLKVAVVWKGEARISLADRSLVLGQSRRFKAMIAAMDQPAVFQRKGIKGGVEYSVVLTATPAWLLRRLGHSSALRLFDASADQQPPVQPPRIEYWQPSRNLVHRLESLDISSTTTSLRLLDLEAVALNLISESLDAIDSPAIHCSSHPHDWTQRLEGLINSGEAGQLSQSQLAQRLGMSLRQLQRRYHREFGAPLGEHLRQRRLQRAHDALAHEPISIESAAAIAGYNSAANFATAFRKVYGMTPSACRKQGKV</sequence>
<evidence type="ECO:0000313" key="8">
    <source>
        <dbReference type="Proteomes" id="UP000321726"/>
    </source>
</evidence>
<dbReference type="SMART" id="SM00342">
    <property type="entry name" value="HTH_ARAC"/>
    <property type="match status" value="1"/>
</dbReference>
<dbReference type="OrthoDB" id="6670788at2"/>
<accession>A0A1M7K443</accession>
<dbReference type="AlphaFoldDB" id="A0A1M7K443"/>
<dbReference type="EMBL" id="FRCA01000010">
    <property type="protein sequence ID" value="SHM59577.1"/>
    <property type="molecule type" value="Genomic_DNA"/>
</dbReference>